<evidence type="ECO:0000313" key="3">
    <source>
        <dbReference type="EMBL" id="KAI9552458.1"/>
    </source>
</evidence>
<evidence type="ECO:0000259" key="2">
    <source>
        <dbReference type="Pfam" id="PF08241"/>
    </source>
</evidence>
<protein>
    <recommendedName>
        <fullName evidence="2">Methyltransferase type 11 domain-containing protein</fullName>
    </recommendedName>
</protein>
<dbReference type="AlphaFoldDB" id="A0AAD5KYP8"/>
<gene>
    <name evidence="3" type="ORF">GHT06_022824</name>
</gene>
<dbReference type="Proteomes" id="UP000820818">
    <property type="component" value="Linkage Group LG10"/>
</dbReference>
<dbReference type="Gene3D" id="3.40.50.150">
    <property type="entry name" value="Vaccinia Virus protein VP39"/>
    <property type="match status" value="1"/>
</dbReference>
<accession>A0AAD5KYP8</accession>
<reference evidence="3 4" key="1">
    <citation type="submission" date="2022-05" db="EMBL/GenBank/DDBJ databases">
        <title>A multi-omics perspective on studying reproductive biology in Daphnia sinensis.</title>
        <authorList>
            <person name="Jia J."/>
        </authorList>
    </citation>
    <scope>NUCLEOTIDE SEQUENCE [LARGE SCALE GENOMIC DNA]</scope>
    <source>
        <strain evidence="3 4">WSL</strain>
    </source>
</reference>
<evidence type="ECO:0000256" key="1">
    <source>
        <dbReference type="SAM" id="MobiDB-lite"/>
    </source>
</evidence>
<dbReference type="GO" id="GO:0008757">
    <property type="term" value="F:S-adenosylmethionine-dependent methyltransferase activity"/>
    <property type="evidence" value="ECO:0007669"/>
    <property type="project" value="InterPro"/>
</dbReference>
<organism evidence="3 4">
    <name type="scientific">Daphnia sinensis</name>
    <dbReference type="NCBI Taxonomy" id="1820382"/>
    <lineage>
        <taxon>Eukaryota</taxon>
        <taxon>Metazoa</taxon>
        <taxon>Ecdysozoa</taxon>
        <taxon>Arthropoda</taxon>
        <taxon>Crustacea</taxon>
        <taxon>Branchiopoda</taxon>
        <taxon>Diplostraca</taxon>
        <taxon>Cladocera</taxon>
        <taxon>Anomopoda</taxon>
        <taxon>Daphniidae</taxon>
        <taxon>Daphnia</taxon>
        <taxon>Daphnia similis group</taxon>
    </lineage>
</organism>
<dbReference type="InterPro" id="IPR029063">
    <property type="entry name" value="SAM-dependent_MTases_sf"/>
</dbReference>
<keyword evidence="4" id="KW-1185">Reference proteome</keyword>
<comment type="caution">
    <text evidence="3">The sequence shown here is derived from an EMBL/GenBank/DDBJ whole genome shotgun (WGS) entry which is preliminary data.</text>
</comment>
<dbReference type="EMBL" id="WJBH02000010">
    <property type="protein sequence ID" value="KAI9552458.1"/>
    <property type="molecule type" value="Genomic_DNA"/>
</dbReference>
<dbReference type="CDD" id="cd02440">
    <property type="entry name" value="AdoMet_MTases"/>
    <property type="match status" value="1"/>
</dbReference>
<sequence>MSSTASLDGSYEDSMPGEESGQVFTNKDKDEPLKWIEKFETEMVDLVDSNCTEPKHIVKTFLELKLDRESRILDVLAGTGLVAELLRSHGYVNIDAIDGRKDMLALSNKKQLYKNFYVSLLGCQYTAPIQSDTYDVLIASGAFAPGQLHSDAFCDLIRITKPGGIIMWSMRTDYGPISPRFANFDAHIEDLVTNGVWRHYVPRKTIKPYVHGSEGYVYTMQRI</sequence>
<feature type="region of interest" description="Disordered" evidence="1">
    <location>
        <begin position="1"/>
        <end position="25"/>
    </location>
</feature>
<feature type="domain" description="Methyltransferase type 11" evidence="2">
    <location>
        <begin position="73"/>
        <end position="167"/>
    </location>
</feature>
<name>A0AAD5KYP8_9CRUS</name>
<proteinExistence type="predicted"/>
<evidence type="ECO:0000313" key="4">
    <source>
        <dbReference type="Proteomes" id="UP000820818"/>
    </source>
</evidence>
<dbReference type="SUPFAM" id="SSF53335">
    <property type="entry name" value="S-adenosyl-L-methionine-dependent methyltransferases"/>
    <property type="match status" value="1"/>
</dbReference>
<dbReference type="InterPro" id="IPR013216">
    <property type="entry name" value="Methyltransf_11"/>
</dbReference>
<dbReference type="Pfam" id="PF08241">
    <property type="entry name" value="Methyltransf_11"/>
    <property type="match status" value="1"/>
</dbReference>